<accession>A0A6J4H6B8</accession>
<dbReference type="AlphaFoldDB" id="A0A6J4H6B8"/>
<protein>
    <submittedName>
        <fullName evidence="1">Uncharacterized protein</fullName>
    </submittedName>
</protein>
<gene>
    <name evidence="1" type="ORF">AVDCRST_MAG54-260</name>
</gene>
<sequence>MAAYAARLTPEAAQLGVDLG</sequence>
<name>A0A6J4H6B8_9PSEU</name>
<evidence type="ECO:0000313" key="1">
    <source>
        <dbReference type="EMBL" id="CAA9214252.1"/>
    </source>
</evidence>
<reference evidence="1" key="1">
    <citation type="submission" date="2020-02" db="EMBL/GenBank/DDBJ databases">
        <authorList>
            <person name="Meier V. D."/>
        </authorList>
    </citation>
    <scope>NUCLEOTIDE SEQUENCE</scope>
    <source>
        <strain evidence="1">AVDCRST_MAG54</strain>
    </source>
</reference>
<feature type="non-terminal residue" evidence="1">
    <location>
        <position position="20"/>
    </location>
</feature>
<organism evidence="1">
    <name type="scientific">uncultured Actinomycetospora sp</name>
    <dbReference type="NCBI Taxonomy" id="1135996"/>
    <lineage>
        <taxon>Bacteria</taxon>
        <taxon>Bacillati</taxon>
        <taxon>Actinomycetota</taxon>
        <taxon>Actinomycetes</taxon>
        <taxon>Pseudonocardiales</taxon>
        <taxon>Pseudonocardiaceae</taxon>
        <taxon>Actinomycetospora</taxon>
        <taxon>environmental samples</taxon>
    </lineage>
</organism>
<dbReference type="EMBL" id="CADCTH010000037">
    <property type="protein sequence ID" value="CAA9214252.1"/>
    <property type="molecule type" value="Genomic_DNA"/>
</dbReference>
<proteinExistence type="predicted"/>